<comment type="similarity">
    <text evidence="2">Belongs to the DoxX family.</text>
</comment>
<dbReference type="PANTHER" id="PTHR33452:SF1">
    <property type="entry name" value="INNER MEMBRANE PROTEIN YPHA-RELATED"/>
    <property type="match status" value="1"/>
</dbReference>
<comment type="caution">
    <text evidence="9">The sequence shown here is derived from an EMBL/GenBank/DDBJ whole genome shotgun (WGS) entry which is preliminary data.</text>
</comment>
<dbReference type="EMBL" id="FOKU01000013">
    <property type="protein sequence ID" value="SFC55738.1"/>
    <property type="molecule type" value="Genomic_DNA"/>
</dbReference>
<dbReference type="Proteomes" id="UP000184031">
    <property type="component" value="Unassembled WGS sequence"/>
</dbReference>
<dbReference type="EMBL" id="FRAT01000004">
    <property type="protein sequence ID" value="SHK69166.1"/>
    <property type="molecule type" value="Genomic_DNA"/>
</dbReference>
<evidence type="ECO:0000256" key="5">
    <source>
        <dbReference type="ARBA" id="ARBA00022989"/>
    </source>
</evidence>
<sequence>MKKALITREYLGDNSSTGIMVLRLVSGLTLFMHGLPKIFFPTSWMGDSIPGLFQLCAAFFEVFGGLALIFGFFVPIASMGIGITMIVAVVFHATTSDPLLRLTVRGSSEGSGSKYLFFPEWFVLADGRSAFGSGSAELALLFLAISICLFCTGAGKYSLDHYSGRIEKQGT</sequence>
<evidence type="ECO:0000256" key="1">
    <source>
        <dbReference type="ARBA" id="ARBA00004651"/>
    </source>
</evidence>
<feature type="transmembrane region" description="Helical" evidence="7">
    <location>
        <begin position="21"/>
        <end position="40"/>
    </location>
</feature>
<dbReference type="Pfam" id="PF07681">
    <property type="entry name" value="DoxX"/>
    <property type="match status" value="1"/>
</dbReference>
<comment type="subcellular location">
    <subcellularLocation>
        <location evidence="1">Cell membrane</location>
        <topology evidence="1">Multi-pass membrane protein</topology>
    </subcellularLocation>
</comment>
<organism evidence="9 10">
    <name type="scientific">Flagellimonas taeanensis</name>
    <dbReference type="NCBI Taxonomy" id="1005926"/>
    <lineage>
        <taxon>Bacteria</taxon>
        <taxon>Pseudomonadati</taxon>
        <taxon>Bacteroidota</taxon>
        <taxon>Flavobacteriia</taxon>
        <taxon>Flavobacteriales</taxon>
        <taxon>Flavobacteriaceae</taxon>
        <taxon>Flagellimonas</taxon>
    </lineage>
</organism>
<evidence type="ECO:0000313" key="8">
    <source>
        <dbReference type="EMBL" id="SFC55738.1"/>
    </source>
</evidence>
<feature type="transmembrane region" description="Helical" evidence="7">
    <location>
        <begin position="81"/>
        <end position="100"/>
    </location>
</feature>
<keyword evidence="6 7" id="KW-0472">Membrane</keyword>
<evidence type="ECO:0000256" key="2">
    <source>
        <dbReference type="ARBA" id="ARBA00006679"/>
    </source>
</evidence>
<dbReference type="Proteomes" id="UP000198940">
    <property type="component" value="Unassembled WGS sequence"/>
</dbReference>
<protein>
    <submittedName>
        <fullName evidence="9">Oxidoreductase</fullName>
    </submittedName>
</protein>
<dbReference type="PANTHER" id="PTHR33452">
    <property type="entry name" value="OXIDOREDUCTASE CATD-RELATED"/>
    <property type="match status" value="1"/>
</dbReference>
<evidence type="ECO:0000313" key="10">
    <source>
        <dbReference type="Proteomes" id="UP000184031"/>
    </source>
</evidence>
<accession>A0A1M6UJ19</accession>
<gene>
    <name evidence="8" type="ORF">SAMN04487891_113129</name>
    <name evidence="9" type="ORF">SAMN05216293_1637</name>
</gene>
<dbReference type="InterPro" id="IPR051907">
    <property type="entry name" value="DoxX-like_oxidoreductase"/>
</dbReference>
<keyword evidence="5 7" id="KW-1133">Transmembrane helix</keyword>
<dbReference type="InterPro" id="IPR032808">
    <property type="entry name" value="DoxX"/>
</dbReference>
<dbReference type="GO" id="GO:0005886">
    <property type="term" value="C:plasma membrane"/>
    <property type="evidence" value="ECO:0007669"/>
    <property type="project" value="UniProtKB-SubCell"/>
</dbReference>
<feature type="transmembrane region" description="Helical" evidence="7">
    <location>
        <begin position="138"/>
        <end position="159"/>
    </location>
</feature>
<evidence type="ECO:0000256" key="3">
    <source>
        <dbReference type="ARBA" id="ARBA00022475"/>
    </source>
</evidence>
<evidence type="ECO:0000313" key="9">
    <source>
        <dbReference type="EMBL" id="SHK69166.1"/>
    </source>
</evidence>
<name>A0A1M6UJ19_9FLAO</name>
<keyword evidence="3" id="KW-1003">Cell membrane</keyword>
<dbReference type="OrthoDB" id="9813193at2"/>
<dbReference type="AlphaFoldDB" id="A0A1M6UJ19"/>
<evidence type="ECO:0000256" key="4">
    <source>
        <dbReference type="ARBA" id="ARBA00022692"/>
    </source>
</evidence>
<evidence type="ECO:0000256" key="6">
    <source>
        <dbReference type="ARBA" id="ARBA00023136"/>
    </source>
</evidence>
<dbReference type="RefSeq" id="WP_143070764.1">
    <property type="nucleotide sequence ID" value="NZ_FOKU01000013.1"/>
</dbReference>
<dbReference type="STRING" id="1055723.SAMN05216293_1637"/>
<feature type="transmembrane region" description="Helical" evidence="7">
    <location>
        <begin position="52"/>
        <end position="74"/>
    </location>
</feature>
<reference evidence="9 10" key="1">
    <citation type="submission" date="2016-11" db="EMBL/GenBank/DDBJ databases">
        <authorList>
            <person name="Varghese N."/>
            <person name="Submissions S."/>
        </authorList>
    </citation>
    <scope>NUCLEOTIDE SEQUENCE [LARGE SCALE GENOMIC DNA]</scope>
    <source>
        <strain evidence="9 10">CGMCC 1.12174</strain>
        <strain evidence="8 11">DSM 26351</strain>
    </source>
</reference>
<evidence type="ECO:0000313" key="11">
    <source>
        <dbReference type="Proteomes" id="UP000198940"/>
    </source>
</evidence>
<evidence type="ECO:0000256" key="7">
    <source>
        <dbReference type="SAM" id="Phobius"/>
    </source>
</evidence>
<keyword evidence="4 7" id="KW-0812">Transmembrane</keyword>
<proteinExistence type="inferred from homology"/>
<keyword evidence="11" id="KW-1185">Reference proteome</keyword>